<comment type="caution">
    <text evidence="2">The sequence shown here is derived from an EMBL/GenBank/DDBJ whole genome shotgun (WGS) entry which is preliminary data.</text>
</comment>
<feature type="signal peptide" evidence="1">
    <location>
        <begin position="1"/>
        <end position="24"/>
    </location>
</feature>
<dbReference type="AlphaFoldDB" id="A0A8K0JQ68"/>
<gene>
    <name evidence="2" type="ORF">FFLO_01135</name>
</gene>
<organism evidence="2 3">
    <name type="scientific">Filobasidium floriforme</name>
    <dbReference type="NCBI Taxonomy" id="5210"/>
    <lineage>
        <taxon>Eukaryota</taxon>
        <taxon>Fungi</taxon>
        <taxon>Dikarya</taxon>
        <taxon>Basidiomycota</taxon>
        <taxon>Agaricomycotina</taxon>
        <taxon>Tremellomycetes</taxon>
        <taxon>Filobasidiales</taxon>
        <taxon>Filobasidiaceae</taxon>
        <taxon>Filobasidium</taxon>
    </lineage>
</organism>
<name>A0A8K0JQ68_9TREE</name>
<evidence type="ECO:0000256" key="1">
    <source>
        <dbReference type="SAM" id="SignalP"/>
    </source>
</evidence>
<keyword evidence="3" id="KW-1185">Reference proteome</keyword>
<evidence type="ECO:0000313" key="3">
    <source>
        <dbReference type="Proteomes" id="UP000812966"/>
    </source>
</evidence>
<dbReference type="EMBL" id="JABELV010000015">
    <property type="protein sequence ID" value="KAG7570937.1"/>
    <property type="molecule type" value="Genomic_DNA"/>
</dbReference>
<proteinExistence type="predicted"/>
<keyword evidence="1" id="KW-0732">Signal</keyword>
<protein>
    <submittedName>
        <fullName evidence="2">Uncharacterized protein</fullName>
    </submittedName>
</protein>
<accession>A0A8K0JQ68</accession>
<sequence>MIGFNLSFVATAIIWPLAVAAADGAKDGAEWRFLDGFLQSANAVSDSGSLRNSGTFWNPQKARRFSARTTVVDDLSHANKCWIIWYYPTMEQRGKDKAAQRDISTTWGVPFAVAPLCGVPATPGDDKTYPETGSVVFHQLRANPGYKDDAYMIIPVKEESDRVKDSISMTDFEDHGEVIYPADNIDAILQAFYPDWDRKKEKQPEVDFAQMVNTYVEKQHRNTIPNPYKYGKGHSVWPDYTGINNFWGYNDDGTWITESPNQ</sequence>
<dbReference type="Proteomes" id="UP000812966">
    <property type="component" value="Unassembled WGS sequence"/>
</dbReference>
<reference evidence="2" key="1">
    <citation type="submission" date="2020-04" db="EMBL/GenBank/DDBJ databases">
        <title>Analysis of mating type loci in Filobasidium floriforme.</title>
        <authorList>
            <person name="Nowrousian M."/>
        </authorList>
    </citation>
    <scope>NUCLEOTIDE SEQUENCE</scope>
    <source>
        <strain evidence="2">CBS 6242</strain>
    </source>
</reference>
<feature type="chain" id="PRO_5035423188" evidence="1">
    <location>
        <begin position="25"/>
        <end position="262"/>
    </location>
</feature>
<evidence type="ECO:0000313" key="2">
    <source>
        <dbReference type="EMBL" id="KAG7570937.1"/>
    </source>
</evidence>